<dbReference type="Proteomes" id="UP000000378">
    <property type="component" value="Chromosome"/>
</dbReference>
<proteinExistence type="predicted"/>
<name>D7CMQ6_SYNLT</name>
<protein>
    <submittedName>
        <fullName evidence="1">Uncharacterized protein</fullName>
    </submittedName>
</protein>
<dbReference type="OrthoDB" id="9785699at2"/>
<dbReference type="EMBL" id="CP002048">
    <property type="protein sequence ID" value="ADI01991.1"/>
    <property type="molecule type" value="Genomic_DNA"/>
</dbReference>
<evidence type="ECO:0000313" key="2">
    <source>
        <dbReference type="Proteomes" id="UP000000378"/>
    </source>
</evidence>
<reference evidence="1 2" key="2">
    <citation type="journal article" date="2010" name="Stand. Genomic Sci.">
        <title>Complete genome sequence of Syntrophothermus lipocalidus type strain (TGB-C1).</title>
        <authorList>
            <person name="Djao O.D."/>
            <person name="Zhang X."/>
            <person name="Lucas S."/>
            <person name="Lapidus A."/>
            <person name="Del Rio T.G."/>
            <person name="Nolan M."/>
            <person name="Tice H."/>
            <person name="Cheng J.F."/>
            <person name="Han C."/>
            <person name="Tapia R."/>
            <person name="Goodwin L."/>
            <person name="Pitluck S."/>
            <person name="Liolios K."/>
            <person name="Ivanova N."/>
            <person name="Mavromatis K."/>
            <person name="Mikhailova N."/>
            <person name="Ovchinnikova G."/>
            <person name="Pati A."/>
            <person name="Brambilla E."/>
            <person name="Chen A."/>
            <person name="Palaniappan K."/>
            <person name="Land M."/>
            <person name="Hauser L."/>
            <person name="Chang Y.J."/>
            <person name="Jeffries C.D."/>
            <person name="Rohde M."/>
            <person name="Sikorski J."/>
            <person name="Spring S."/>
            <person name="Goker M."/>
            <person name="Detter J.C."/>
            <person name="Woyke T."/>
            <person name="Bristow J."/>
            <person name="Eisen J.A."/>
            <person name="Markowitz V."/>
            <person name="Hugenholtz P."/>
            <person name="Kyrpides N.C."/>
            <person name="Klenk H.P."/>
        </authorList>
    </citation>
    <scope>NUCLEOTIDE SEQUENCE [LARGE SCALE GENOMIC DNA]</scope>
    <source>
        <strain evidence="2">DSM 12680 / TGB-C1</strain>
    </source>
</reference>
<organism evidence="1 2">
    <name type="scientific">Syntrophothermus lipocalidus (strain DSM 12680 / TGB-C1)</name>
    <dbReference type="NCBI Taxonomy" id="643648"/>
    <lineage>
        <taxon>Bacteria</taxon>
        <taxon>Bacillati</taxon>
        <taxon>Bacillota</taxon>
        <taxon>Clostridia</taxon>
        <taxon>Eubacteriales</taxon>
        <taxon>Syntrophomonadaceae</taxon>
        <taxon>Syntrophothermus</taxon>
    </lineage>
</organism>
<keyword evidence="2" id="KW-1185">Reference proteome</keyword>
<dbReference type="KEGG" id="slp:Slip_1218"/>
<evidence type="ECO:0000313" key="1">
    <source>
        <dbReference type="EMBL" id="ADI01991.1"/>
    </source>
</evidence>
<sequence length="129" mass="14729">MAREGKNMKYWETDFYSGIMMSCYLNPSYHPGCLGCTDRQDCYGPENYERFKQKALALSRFLGDMDDIPPENAARLAWILRAKHLEEAIHEILSSKACLDGKLSSIIKLVTQYEERNGVDKHGPVRLPA</sequence>
<accession>D7CMQ6</accession>
<dbReference type="HOGENOM" id="CLU_1947766_0_0_9"/>
<dbReference type="RefSeq" id="WP_013175393.1">
    <property type="nucleotide sequence ID" value="NC_014220.1"/>
</dbReference>
<gene>
    <name evidence="1" type="ordered locus">Slip_1218</name>
</gene>
<reference evidence="2" key="1">
    <citation type="journal article" date="2010" name="Stand. Genomic Sci.">
        <title>Complete genome sequence of Syntrophothermus lipocalidus type strain (TGB-C1T).</title>
        <authorList>
            <consortium name="US DOE Joint Genome Institute (JGI-PGF)"/>
            <person name="Djao O."/>
            <person name="Zhang X."/>
            <person name="Lucas S."/>
            <person name="Lapidus A."/>
            <person name="Glavina Del Rio T."/>
            <person name="Nolan M."/>
            <person name="Tice H."/>
            <person name="Cheng J."/>
            <person name="Han C."/>
            <person name="Tapia R."/>
            <person name="Goodwin L."/>
            <person name="Pitluck S."/>
            <person name="Liolios K."/>
            <person name="Ivanova N."/>
            <person name="Mavromatis K."/>
            <person name="Mikhailova N."/>
            <person name="Ovchinnikova G."/>
            <person name="Pati A."/>
            <person name="Brambilla E."/>
            <person name="Chen A."/>
            <person name="Palaniappan K."/>
            <person name="Land M."/>
            <person name="Hauser L."/>
            <person name="Chang Y."/>
            <person name="Jeffries C."/>
            <person name="Rohde M."/>
            <person name="Sikorski J."/>
            <person name="Spring S."/>
            <person name="Goker M."/>
            <person name="Detter J."/>
            <person name="Woyke T."/>
            <person name="Bristow J."/>
            <person name="Eisen J."/>
            <person name="Markowitz V."/>
            <person name="Hugenholtz P."/>
            <person name="Kyrpides N."/>
            <person name="Klenk H."/>
        </authorList>
    </citation>
    <scope>NUCLEOTIDE SEQUENCE [LARGE SCALE GENOMIC DNA]</scope>
    <source>
        <strain evidence="2">DSM 12680 / TGB-C1</strain>
    </source>
</reference>
<dbReference type="AlphaFoldDB" id="D7CMQ6"/>